<dbReference type="Proteomes" id="UP000887564">
    <property type="component" value="Unplaced"/>
</dbReference>
<dbReference type="InterPro" id="IPR051603">
    <property type="entry name" value="Zinc-ADH_QOR/CCCR"/>
</dbReference>
<evidence type="ECO:0000256" key="2">
    <source>
        <dbReference type="SAM" id="Phobius"/>
    </source>
</evidence>
<dbReference type="AlphaFoldDB" id="A0A914RCM5"/>
<organism evidence="4 5">
    <name type="scientific">Parascaris equorum</name>
    <name type="common">Equine roundworm</name>
    <dbReference type="NCBI Taxonomy" id="6256"/>
    <lineage>
        <taxon>Eukaryota</taxon>
        <taxon>Metazoa</taxon>
        <taxon>Ecdysozoa</taxon>
        <taxon>Nematoda</taxon>
        <taxon>Chromadorea</taxon>
        <taxon>Rhabditida</taxon>
        <taxon>Spirurina</taxon>
        <taxon>Ascaridomorpha</taxon>
        <taxon>Ascaridoidea</taxon>
        <taxon>Ascarididae</taxon>
        <taxon>Parascaris</taxon>
    </lineage>
</organism>
<dbReference type="PANTHER" id="PTHR44154:SF1">
    <property type="entry name" value="QUINONE OXIDOREDUCTASE"/>
    <property type="match status" value="1"/>
</dbReference>
<keyword evidence="1" id="KW-0521">NADP</keyword>
<sequence>EGNSFFITYTVDGRQLVKENGAEFVVDHSKGEYWEELKEAYPSGFDVILEMLANANLEHDFELVANNGCVCFFALLLLVVFILLTQLQIIYTLEVLRLN</sequence>
<keyword evidence="2" id="KW-0472">Membrane</keyword>
<dbReference type="InterPro" id="IPR036291">
    <property type="entry name" value="NAD(P)-bd_dom_sf"/>
</dbReference>
<keyword evidence="2" id="KW-0812">Transmembrane</keyword>
<dbReference type="PANTHER" id="PTHR44154">
    <property type="entry name" value="QUINONE OXIDOREDUCTASE"/>
    <property type="match status" value="1"/>
</dbReference>
<keyword evidence="4" id="KW-1185">Reference proteome</keyword>
<dbReference type="GO" id="GO:0003730">
    <property type="term" value="F:mRNA 3'-UTR binding"/>
    <property type="evidence" value="ECO:0007669"/>
    <property type="project" value="TreeGrafter"/>
</dbReference>
<evidence type="ECO:0000313" key="4">
    <source>
        <dbReference type="Proteomes" id="UP000887564"/>
    </source>
</evidence>
<keyword evidence="2" id="KW-1133">Transmembrane helix</keyword>
<dbReference type="SUPFAM" id="SSF51735">
    <property type="entry name" value="NAD(P)-binding Rossmann-fold domains"/>
    <property type="match status" value="1"/>
</dbReference>
<dbReference type="GO" id="GO:0070402">
    <property type="term" value="F:NADPH binding"/>
    <property type="evidence" value="ECO:0007669"/>
    <property type="project" value="TreeGrafter"/>
</dbReference>
<accession>A0A914RCM5</accession>
<dbReference type="WBParaSite" id="PEQ_0000404001-mRNA-1">
    <property type="protein sequence ID" value="PEQ_0000404001-mRNA-1"/>
    <property type="gene ID" value="PEQ_0000404001"/>
</dbReference>
<reference evidence="5" key="1">
    <citation type="submission" date="2022-11" db="UniProtKB">
        <authorList>
            <consortium name="WormBaseParasite"/>
        </authorList>
    </citation>
    <scope>IDENTIFICATION</scope>
</reference>
<protein>
    <submittedName>
        <fullName evidence="5">Alcohol dehydrogenase-like C-terminal domain-containing protein</fullName>
    </submittedName>
</protein>
<dbReference type="GO" id="GO:0005829">
    <property type="term" value="C:cytosol"/>
    <property type="evidence" value="ECO:0007669"/>
    <property type="project" value="TreeGrafter"/>
</dbReference>
<dbReference type="Gene3D" id="3.40.50.720">
    <property type="entry name" value="NAD(P)-binding Rossmann-like Domain"/>
    <property type="match status" value="1"/>
</dbReference>
<evidence type="ECO:0000256" key="1">
    <source>
        <dbReference type="ARBA" id="ARBA00022857"/>
    </source>
</evidence>
<name>A0A914RCM5_PAREQ</name>
<proteinExistence type="predicted"/>
<dbReference type="InterPro" id="IPR013149">
    <property type="entry name" value="ADH-like_C"/>
</dbReference>
<dbReference type="GO" id="GO:0003960">
    <property type="term" value="F:quinone reductase (NADPH) activity"/>
    <property type="evidence" value="ECO:0007669"/>
    <property type="project" value="TreeGrafter"/>
</dbReference>
<feature type="domain" description="Alcohol dehydrogenase-like C-terminal" evidence="3">
    <location>
        <begin position="14"/>
        <end position="75"/>
    </location>
</feature>
<feature type="transmembrane region" description="Helical" evidence="2">
    <location>
        <begin position="72"/>
        <end position="93"/>
    </location>
</feature>
<evidence type="ECO:0000313" key="5">
    <source>
        <dbReference type="WBParaSite" id="PEQ_0000404001-mRNA-1"/>
    </source>
</evidence>
<dbReference type="Pfam" id="PF00107">
    <property type="entry name" value="ADH_zinc_N"/>
    <property type="match status" value="1"/>
</dbReference>
<evidence type="ECO:0000259" key="3">
    <source>
        <dbReference type="Pfam" id="PF00107"/>
    </source>
</evidence>